<organism evidence="1">
    <name type="scientific">marine sediment metagenome</name>
    <dbReference type="NCBI Taxonomy" id="412755"/>
    <lineage>
        <taxon>unclassified sequences</taxon>
        <taxon>metagenomes</taxon>
        <taxon>ecological metagenomes</taxon>
    </lineage>
</organism>
<evidence type="ECO:0000313" key="1">
    <source>
        <dbReference type="EMBL" id="KKL58580.1"/>
    </source>
</evidence>
<gene>
    <name evidence="1" type="ORF">LCGC14_2223990</name>
</gene>
<accession>A0A0F9FMQ6</accession>
<comment type="caution">
    <text evidence="1">The sequence shown here is derived from an EMBL/GenBank/DDBJ whole genome shotgun (WGS) entry which is preliminary data.</text>
</comment>
<dbReference type="AlphaFoldDB" id="A0A0F9FMQ6"/>
<dbReference type="EMBL" id="LAZR01029771">
    <property type="protein sequence ID" value="KKL58580.1"/>
    <property type="molecule type" value="Genomic_DNA"/>
</dbReference>
<reference evidence="1" key="1">
    <citation type="journal article" date="2015" name="Nature">
        <title>Complex archaea that bridge the gap between prokaryotes and eukaryotes.</title>
        <authorList>
            <person name="Spang A."/>
            <person name="Saw J.H."/>
            <person name="Jorgensen S.L."/>
            <person name="Zaremba-Niedzwiedzka K."/>
            <person name="Martijn J."/>
            <person name="Lind A.E."/>
            <person name="van Eijk R."/>
            <person name="Schleper C."/>
            <person name="Guy L."/>
            <person name="Ettema T.J."/>
        </authorList>
    </citation>
    <scope>NUCLEOTIDE SEQUENCE</scope>
</reference>
<name>A0A0F9FMQ6_9ZZZZ</name>
<sequence length="114" mass="13102">MAKQGKAKTVGKCRFCNDPVYSFQKQGKVERNALSHKGCFDLNEKEIIVVATKREEIRETLQHILKYANEPTVNLEITCDQILHSFSEMGVVIKGEEHHIYSGHYKVEPLIEEQ</sequence>
<protein>
    <submittedName>
        <fullName evidence="1">Uncharacterized protein</fullName>
    </submittedName>
</protein>
<proteinExistence type="predicted"/>